<evidence type="ECO:0000313" key="1">
    <source>
        <dbReference type="EMBL" id="KAF0772637.1"/>
    </source>
</evidence>
<evidence type="ECO:0000313" key="2">
    <source>
        <dbReference type="Proteomes" id="UP000478052"/>
    </source>
</evidence>
<dbReference type="OrthoDB" id="90756at2759"/>
<proteinExistence type="predicted"/>
<dbReference type="EMBL" id="VUJU01000153">
    <property type="protein sequence ID" value="KAF0772637.1"/>
    <property type="molecule type" value="Genomic_DNA"/>
</dbReference>
<protein>
    <recommendedName>
        <fullName evidence="3">MULE domain-containing protein</fullName>
    </recommendedName>
</protein>
<keyword evidence="2" id="KW-1185">Reference proteome</keyword>
<name>A0A6G0ZMF9_APHCR</name>
<accession>A0A6G0ZMF9</accession>
<sequence length="114" mass="13270">MSIASETQKSIEFINYIFDTYITEDAIFSPYLWARKPENDPNTTSGAESFHAHYNSQFYSSHPNIYQVINVLEQIQVKIYTKCNVINKNIYNVPRKVILEKQAGISICQVKLRF</sequence>
<comment type="caution">
    <text evidence="1">The sequence shown here is derived from an EMBL/GenBank/DDBJ whole genome shotgun (WGS) entry which is preliminary data.</text>
</comment>
<evidence type="ECO:0008006" key="3">
    <source>
        <dbReference type="Google" id="ProtNLM"/>
    </source>
</evidence>
<gene>
    <name evidence="1" type="ORF">FWK35_00001632</name>
</gene>
<dbReference type="Proteomes" id="UP000478052">
    <property type="component" value="Unassembled WGS sequence"/>
</dbReference>
<organism evidence="1 2">
    <name type="scientific">Aphis craccivora</name>
    <name type="common">Cowpea aphid</name>
    <dbReference type="NCBI Taxonomy" id="307492"/>
    <lineage>
        <taxon>Eukaryota</taxon>
        <taxon>Metazoa</taxon>
        <taxon>Ecdysozoa</taxon>
        <taxon>Arthropoda</taxon>
        <taxon>Hexapoda</taxon>
        <taxon>Insecta</taxon>
        <taxon>Pterygota</taxon>
        <taxon>Neoptera</taxon>
        <taxon>Paraneoptera</taxon>
        <taxon>Hemiptera</taxon>
        <taxon>Sternorrhyncha</taxon>
        <taxon>Aphidomorpha</taxon>
        <taxon>Aphidoidea</taxon>
        <taxon>Aphididae</taxon>
        <taxon>Aphidini</taxon>
        <taxon>Aphis</taxon>
        <taxon>Aphis</taxon>
    </lineage>
</organism>
<reference evidence="1 2" key="1">
    <citation type="submission" date="2019-08" db="EMBL/GenBank/DDBJ databases">
        <title>Whole genome of Aphis craccivora.</title>
        <authorList>
            <person name="Voronova N.V."/>
            <person name="Shulinski R.S."/>
            <person name="Bandarenka Y.V."/>
            <person name="Zhorov D.G."/>
            <person name="Warner D."/>
        </authorList>
    </citation>
    <scope>NUCLEOTIDE SEQUENCE [LARGE SCALE GENOMIC DNA]</scope>
    <source>
        <strain evidence="1">180601</strain>
        <tissue evidence="1">Whole Body</tissue>
    </source>
</reference>
<dbReference type="AlphaFoldDB" id="A0A6G0ZMF9"/>